<dbReference type="Proteomes" id="UP000484885">
    <property type="component" value="Unassembled WGS sequence"/>
</dbReference>
<comment type="caution">
    <text evidence="4">The sequence shown here is derived from an EMBL/GenBank/DDBJ whole genome shotgun (WGS) entry which is preliminary data.</text>
</comment>
<dbReference type="SUPFAM" id="SSF54631">
    <property type="entry name" value="CBS-domain pair"/>
    <property type="match status" value="1"/>
</dbReference>
<name>A0A845VBR1_9GAMM</name>
<dbReference type="PANTHER" id="PTHR43080">
    <property type="entry name" value="CBS DOMAIN-CONTAINING PROTEIN CBSX3, MITOCHONDRIAL"/>
    <property type="match status" value="1"/>
</dbReference>
<dbReference type="SMART" id="SM00116">
    <property type="entry name" value="CBS"/>
    <property type="match status" value="2"/>
</dbReference>
<proteinExistence type="predicted"/>
<dbReference type="AlphaFoldDB" id="A0A845VBR1"/>
<dbReference type="Pfam" id="PF00571">
    <property type="entry name" value="CBS"/>
    <property type="match status" value="2"/>
</dbReference>
<accession>A0A845VBR1</accession>
<dbReference type="Gene3D" id="3.10.580.10">
    <property type="entry name" value="CBS-domain"/>
    <property type="match status" value="1"/>
</dbReference>
<evidence type="ECO:0000256" key="2">
    <source>
        <dbReference type="PROSITE-ProRule" id="PRU00703"/>
    </source>
</evidence>
<organism evidence="4 5">
    <name type="scientific">Wenzhouxiangella limi</name>
    <dbReference type="NCBI Taxonomy" id="2707351"/>
    <lineage>
        <taxon>Bacteria</taxon>
        <taxon>Pseudomonadati</taxon>
        <taxon>Pseudomonadota</taxon>
        <taxon>Gammaproteobacteria</taxon>
        <taxon>Chromatiales</taxon>
        <taxon>Wenzhouxiangellaceae</taxon>
        <taxon>Wenzhouxiangella</taxon>
    </lineage>
</organism>
<keyword evidence="5" id="KW-1185">Reference proteome</keyword>
<evidence type="ECO:0000313" key="4">
    <source>
        <dbReference type="EMBL" id="NDY94729.1"/>
    </source>
</evidence>
<dbReference type="CDD" id="cd04623">
    <property type="entry name" value="CBS_pair_bac_euk"/>
    <property type="match status" value="1"/>
</dbReference>
<dbReference type="PANTHER" id="PTHR43080:SF2">
    <property type="entry name" value="CBS DOMAIN-CONTAINING PROTEIN"/>
    <property type="match status" value="1"/>
</dbReference>
<reference evidence="4 5" key="1">
    <citation type="submission" date="2020-02" db="EMBL/GenBank/DDBJ databases">
        <authorList>
            <person name="Zhang X.-Y."/>
        </authorList>
    </citation>
    <scope>NUCLEOTIDE SEQUENCE [LARGE SCALE GENOMIC DNA]</scope>
    <source>
        <strain evidence="4 5">C33</strain>
    </source>
</reference>
<feature type="domain" description="CBS" evidence="3">
    <location>
        <begin position="9"/>
        <end position="67"/>
    </location>
</feature>
<dbReference type="InterPro" id="IPR000644">
    <property type="entry name" value="CBS_dom"/>
</dbReference>
<protein>
    <submittedName>
        <fullName evidence="4">CBS domain-containing protein</fullName>
    </submittedName>
</protein>
<evidence type="ECO:0000256" key="1">
    <source>
        <dbReference type="ARBA" id="ARBA00023122"/>
    </source>
</evidence>
<dbReference type="PROSITE" id="PS51371">
    <property type="entry name" value="CBS"/>
    <property type="match status" value="2"/>
</dbReference>
<dbReference type="RefSeq" id="WP_164210114.1">
    <property type="nucleotide sequence ID" value="NZ_JAAGSC010000031.1"/>
</dbReference>
<evidence type="ECO:0000259" key="3">
    <source>
        <dbReference type="PROSITE" id="PS51371"/>
    </source>
</evidence>
<sequence>MHNIRQILAGKGDEIWSVRPDDFVIDAVREMARYRVGAMLVMQDGEMKGMFSERDYARKVILAGKSSRETTVEEVMNAPVVTIDPRATAEEGLALMTGKRIRHLPVVENGKLLGLVSIGDLVNAVLGDQKRLIEQLESYVRG</sequence>
<feature type="domain" description="CBS" evidence="3">
    <location>
        <begin position="76"/>
        <end position="132"/>
    </location>
</feature>
<dbReference type="InterPro" id="IPR044725">
    <property type="entry name" value="CBSX3_CBS_dom"/>
</dbReference>
<dbReference type="InterPro" id="IPR051257">
    <property type="entry name" value="Diverse_CBS-Domain"/>
</dbReference>
<keyword evidence="1 2" id="KW-0129">CBS domain</keyword>
<evidence type="ECO:0000313" key="5">
    <source>
        <dbReference type="Proteomes" id="UP000484885"/>
    </source>
</evidence>
<gene>
    <name evidence="4" type="ORF">G3I74_03170</name>
</gene>
<dbReference type="InterPro" id="IPR046342">
    <property type="entry name" value="CBS_dom_sf"/>
</dbReference>
<dbReference type="EMBL" id="JAAGSC010000031">
    <property type="protein sequence ID" value="NDY94729.1"/>
    <property type="molecule type" value="Genomic_DNA"/>
</dbReference>